<keyword evidence="4" id="KW-0804">Transcription</keyword>
<keyword evidence="7" id="KW-1185">Reference proteome</keyword>
<dbReference type="Gene3D" id="3.40.190.10">
    <property type="entry name" value="Periplasmic binding protein-like II"/>
    <property type="match status" value="2"/>
</dbReference>
<evidence type="ECO:0000256" key="2">
    <source>
        <dbReference type="ARBA" id="ARBA00023015"/>
    </source>
</evidence>
<dbReference type="PRINTS" id="PR00039">
    <property type="entry name" value="HTHLYSR"/>
</dbReference>
<dbReference type="SUPFAM" id="SSF53850">
    <property type="entry name" value="Periplasmic binding protein-like II"/>
    <property type="match status" value="1"/>
</dbReference>
<dbReference type="InterPro" id="IPR005119">
    <property type="entry name" value="LysR_subst-bd"/>
</dbReference>
<dbReference type="Gene3D" id="1.10.10.10">
    <property type="entry name" value="Winged helix-like DNA-binding domain superfamily/Winged helix DNA-binding domain"/>
    <property type="match status" value="1"/>
</dbReference>
<comment type="caution">
    <text evidence="6">The sequence shown here is derived from an EMBL/GenBank/DDBJ whole genome shotgun (WGS) entry which is preliminary data.</text>
</comment>
<dbReference type="EMBL" id="JAEQND010000009">
    <property type="protein sequence ID" value="MBL0426809.1"/>
    <property type="molecule type" value="Genomic_DNA"/>
</dbReference>
<evidence type="ECO:0000256" key="1">
    <source>
        <dbReference type="ARBA" id="ARBA00009437"/>
    </source>
</evidence>
<name>A0ABS1JRC3_9BURK</name>
<gene>
    <name evidence="6" type="ORF">JI746_16975</name>
</gene>
<keyword evidence="3" id="KW-0238">DNA-binding</keyword>
<dbReference type="PANTHER" id="PTHR30537:SF26">
    <property type="entry name" value="GLYCINE CLEAVAGE SYSTEM TRANSCRIPTIONAL ACTIVATOR"/>
    <property type="match status" value="1"/>
</dbReference>
<evidence type="ECO:0000313" key="7">
    <source>
        <dbReference type="Proteomes" id="UP000622707"/>
    </source>
</evidence>
<dbReference type="Pfam" id="PF03466">
    <property type="entry name" value="LysR_substrate"/>
    <property type="match status" value="1"/>
</dbReference>
<evidence type="ECO:0000259" key="5">
    <source>
        <dbReference type="PROSITE" id="PS50931"/>
    </source>
</evidence>
<dbReference type="InterPro" id="IPR058163">
    <property type="entry name" value="LysR-type_TF_proteobact-type"/>
</dbReference>
<keyword evidence="2" id="KW-0805">Transcription regulation</keyword>
<sequence length="298" mass="32624">MRRKLPSTQTLACFEAAARHRSLTRAAQELALTQGAVSRQLGQLEEFLGVKLFRRAQHGIALTPAGEDYARNVSLRLDAMERDALDLMGRQGQGESVTLAAVPTFATRWLIPRLAQLAREQPDLNVHIAARTRPFLFADNEFDGAIYAGTPQQLAQWAGTHATLLLQEEVAPVCSPALLKGRRPVAPRTLASLPLLQQSTRPDAWRDWFDAQGIDAPKAMAGPRYELFSMQVAAATCGMGVALLPTLLIQAELAATALMPACEGGAITRRAYYLVQPEQPERAAMTAFKAWLIEQVRS</sequence>
<protein>
    <submittedName>
        <fullName evidence="6">LysR family transcriptional regulator</fullName>
    </submittedName>
</protein>
<dbReference type="InterPro" id="IPR000847">
    <property type="entry name" value="LysR_HTH_N"/>
</dbReference>
<dbReference type="PROSITE" id="PS50931">
    <property type="entry name" value="HTH_LYSR"/>
    <property type="match status" value="1"/>
</dbReference>
<evidence type="ECO:0000313" key="6">
    <source>
        <dbReference type="EMBL" id="MBL0426809.1"/>
    </source>
</evidence>
<accession>A0ABS1JRC3</accession>
<evidence type="ECO:0000256" key="4">
    <source>
        <dbReference type="ARBA" id="ARBA00023163"/>
    </source>
</evidence>
<evidence type="ECO:0000256" key="3">
    <source>
        <dbReference type="ARBA" id="ARBA00023125"/>
    </source>
</evidence>
<dbReference type="Proteomes" id="UP000622707">
    <property type="component" value="Unassembled WGS sequence"/>
</dbReference>
<comment type="similarity">
    <text evidence="1">Belongs to the LysR transcriptional regulatory family.</text>
</comment>
<proteinExistence type="inferred from homology"/>
<reference evidence="6 7" key="1">
    <citation type="journal article" date="2017" name="Int. J. Syst. Evol. Microbiol.">
        <title>Ramlibacter alkalitolerans sp. nov., alkali-tolerant bacterium isolated from soil of ginseng.</title>
        <authorList>
            <person name="Lee D.H."/>
            <person name="Cha C.J."/>
        </authorList>
    </citation>
    <scope>NUCLEOTIDE SEQUENCE [LARGE SCALE GENOMIC DNA]</scope>
    <source>
        <strain evidence="6 7">KACC 19305</strain>
    </source>
</reference>
<organism evidence="6 7">
    <name type="scientific">Ramlibacter alkalitolerans</name>
    <dbReference type="NCBI Taxonomy" id="2039631"/>
    <lineage>
        <taxon>Bacteria</taxon>
        <taxon>Pseudomonadati</taxon>
        <taxon>Pseudomonadota</taxon>
        <taxon>Betaproteobacteria</taxon>
        <taxon>Burkholderiales</taxon>
        <taxon>Comamonadaceae</taxon>
        <taxon>Ramlibacter</taxon>
    </lineage>
</organism>
<dbReference type="InterPro" id="IPR036390">
    <property type="entry name" value="WH_DNA-bd_sf"/>
</dbReference>
<feature type="domain" description="HTH lysR-type" evidence="5">
    <location>
        <begin position="6"/>
        <end position="63"/>
    </location>
</feature>
<dbReference type="InterPro" id="IPR036388">
    <property type="entry name" value="WH-like_DNA-bd_sf"/>
</dbReference>
<dbReference type="PANTHER" id="PTHR30537">
    <property type="entry name" value="HTH-TYPE TRANSCRIPTIONAL REGULATOR"/>
    <property type="match status" value="1"/>
</dbReference>
<dbReference type="RefSeq" id="WP_201691157.1">
    <property type="nucleotide sequence ID" value="NZ_JAEQND010000009.1"/>
</dbReference>
<dbReference type="Pfam" id="PF00126">
    <property type="entry name" value="HTH_1"/>
    <property type="match status" value="1"/>
</dbReference>
<dbReference type="SUPFAM" id="SSF46785">
    <property type="entry name" value="Winged helix' DNA-binding domain"/>
    <property type="match status" value="1"/>
</dbReference>